<evidence type="ECO:0000256" key="8">
    <source>
        <dbReference type="ARBA" id="ARBA00022989"/>
    </source>
</evidence>
<dbReference type="InterPro" id="IPR001204">
    <property type="entry name" value="Phos_transporter"/>
</dbReference>
<evidence type="ECO:0000313" key="14">
    <source>
        <dbReference type="Proteomes" id="UP001082899"/>
    </source>
</evidence>
<feature type="compositionally biased region" description="Basic and acidic residues" evidence="12">
    <location>
        <begin position="291"/>
        <end position="315"/>
    </location>
</feature>
<keyword evidence="7" id="KW-0769">Symport</keyword>
<dbReference type="RefSeq" id="WP_267845422.1">
    <property type="nucleotide sequence ID" value="NZ_JAPMXC010000001.1"/>
</dbReference>
<evidence type="ECO:0000256" key="6">
    <source>
        <dbReference type="ARBA" id="ARBA00022692"/>
    </source>
</evidence>
<sequence length="481" mass="50602">MVALLLVCFLMVLAFEATNGFHDASNAVATVIYTHSLKPVPAVVWSGVMNFVGVMAGGIAVAYALVEILPPDVLTPPDGTPAVPMLVSIFAAALFWNILTWAFGIPNSSSHCIVGSLIGVAASDALLKSRSLVHGVDWKQIGTVLEGLAISPVLGCVLAGGLYLLLRVIVRSGALFAAPEADRPPVWWLRGLLILTCSSVSFSHGTNDGQKTIGLIMLTIIGLLPATYALNPQASAQVAQLGAYANAAIPLIQKYGDDVKAHALRSAAELRDAGPLLREQATQLDGQRPGHGAEDRTGARGSDTRSGPERGRERNVRARLRGDIYDIVSQLKHIGELDHADPADKRRAALLRRQMSPPVQYAPTWVRVLSALCLGLGTMIGYKRVVRTLGEGLGKARMTPAQGLSAELVGSVLIGTAGFTGLPVSTTHIVTSGIAGTMLAGGKGLQGGMLTRILLTWVLTLPATMLLSGMLFYLLAKPALA</sequence>
<feature type="transmembrane region" description="Helical" evidence="11">
    <location>
        <begin position="81"/>
        <end position="102"/>
    </location>
</feature>
<evidence type="ECO:0000256" key="5">
    <source>
        <dbReference type="ARBA" id="ARBA00022592"/>
    </source>
</evidence>
<proteinExistence type="inferred from homology"/>
<feature type="transmembrane region" description="Helical" evidence="11">
    <location>
        <begin position="186"/>
        <end position="205"/>
    </location>
</feature>
<dbReference type="EMBL" id="JAPMXC010000001">
    <property type="protein sequence ID" value="MCY0386156.1"/>
    <property type="molecule type" value="Genomic_DNA"/>
</dbReference>
<reference evidence="13" key="1">
    <citation type="submission" date="2022-11" db="EMBL/GenBank/DDBJ databases">
        <title>Robbsia betulipollinis sp. nov., isolated from pollen of birch (Betula pendula).</title>
        <authorList>
            <person name="Shi H."/>
            <person name="Ambika Manirajan B."/>
            <person name="Ratering S."/>
            <person name="Geissler-Plaum R."/>
            <person name="Schnell S."/>
        </authorList>
    </citation>
    <scope>NUCLEOTIDE SEQUENCE</scope>
    <source>
        <strain evidence="13">Bb-Pol-6</strain>
    </source>
</reference>
<evidence type="ECO:0000256" key="1">
    <source>
        <dbReference type="ARBA" id="ARBA00004651"/>
    </source>
</evidence>
<feature type="transmembrane region" description="Helical" evidence="11">
    <location>
        <begin position="212"/>
        <end position="230"/>
    </location>
</feature>
<keyword evidence="8 11" id="KW-1133">Transmembrane helix</keyword>
<dbReference type="PANTHER" id="PTHR11101">
    <property type="entry name" value="PHOSPHATE TRANSPORTER"/>
    <property type="match status" value="1"/>
</dbReference>
<evidence type="ECO:0000313" key="13">
    <source>
        <dbReference type="EMBL" id="MCY0386156.1"/>
    </source>
</evidence>
<keyword evidence="14" id="KW-1185">Reference proteome</keyword>
<feature type="transmembrane region" description="Helical" evidence="11">
    <location>
        <begin position="44"/>
        <end position="69"/>
    </location>
</feature>
<comment type="subcellular location">
    <subcellularLocation>
        <location evidence="1">Cell membrane</location>
        <topology evidence="1">Multi-pass membrane protein</topology>
    </subcellularLocation>
    <subcellularLocation>
        <location evidence="11">Membrane</location>
        <topology evidence="11">Multi-pass membrane protein</topology>
    </subcellularLocation>
</comment>
<comment type="caution">
    <text evidence="13">The sequence shown here is derived from an EMBL/GenBank/DDBJ whole genome shotgun (WGS) entry which is preliminary data.</text>
</comment>
<keyword evidence="9 11" id="KW-0472">Membrane</keyword>
<accession>A0ABT3ZI07</accession>
<evidence type="ECO:0000256" key="10">
    <source>
        <dbReference type="ARBA" id="ARBA00047348"/>
    </source>
</evidence>
<keyword evidence="5 11" id="KW-0592">Phosphate transport</keyword>
<evidence type="ECO:0000256" key="3">
    <source>
        <dbReference type="ARBA" id="ARBA00022448"/>
    </source>
</evidence>
<evidence type="ECO:0000256" key="7">
    <source>
        <dbReference type="ARBA" id="ARBA00022847"/>
    </source>
</evidence>
<keyword evidence="4" id="KW-1003">Cell membrane</keyword>
<feature type="transmembrane region" description="Helical" evidence="11">
    <location>
        <begin position="453"/>
        <end position="476"/>
    </location>
</feature>
<feature type="region of interest" description="Disordered" evidence="12">
    <location>
        <begin position="280"/>
        <end position="315"/>
    </location>
</feature>
<evidence type="ECO:0000256" key="2">
    <source>
        <dbReference type="ARBA" id="ARBA00005342"/>
    </source>
</evidence>
<evidence type="ECO:0000256" key="9">
    <source>
        <dbReference type="ARBA" id="ARBA00023136"/>
    </source>
</evidence>
<comment type="catalytic activity">
    <reaction evidence="10">
        <text>phosphate(in) + H(+)(in) = phosphate(out) + H(+)(out)</text>
        <dbReference type="Rhea" id="RHEA:29939"/>
        <dbReference type="ChEBI" id="CHEBI:15378"/>
        <dbReference type="ChEBI" id="CHEBI:43474"/>
    </reaction>
</comment>
<dbReference type="PANTHER" id="PTHR11101:SF65">
    <property type="entry name" value="LOW-AFFINITY INORGANIC PHOSPHATE TRANSPORTER PITA-RELATED"/>
    <property type="match status" value="1"/>
</dbReference>
<feature type="transmembrane region" description="Helical" evidence="11">
    <location>
        <begin position="148"/>
        <end position="166"/>
    </location>
</feature>
<dbReference type="Pfam" id="PF01384">
    <property type="entry name" value="PHO4"/>
    <property type="match status" value="1"/>
</dbReference>
<evidence type="ECO:0000256" key="11">
    <source>
        <dbReference type="RuleBase" id="RU363058"/>
    </source>
</evidence>
<keyword evidence="3 11" id="KW-0813">Transport</keyword>
<keyword evidence="6 11" id="KW-0812">Transmembrane</keyword>
<evidence type="ECO:0000256" key="4">
    <source>
        <dbReference type="ARBA" id="ARBA00022475"/>
    </source>
</evidence>
<evidence type="ECO:0000256" key="12">
    <source>
        <dbReference type="SAM" id="MobiDB-lite"/>
    </source>
</evidence>
<gene>
    <name evidence="13" type="ORF">OVY01_02610</name>
</gene>
<dbReference type="Proteomes" id="UP001082899">
    <property type="component" value="Unassembled WGS sequence"/>
</dbReference>
<name>A0ABT3ZI07_9BURK</name>
<protein>
    <recommendedName>
        <fullName evidence="11">Phosphate transporter</fullName>
    </recommendedName>
</protein>
<organism evidence="13 14">
    <name type="scientific">Robbsia betulipollinis</name>
    <dbReference type="NCBI Taxonomy" id="2981849"/>
    <lineage>
        <taxon>Bacteria</taxon>
        <taxon>Pseudomonadati</taxon>
        <taxon>Pseudomonadota</taxon>
        <taxon>Betaproteobacteria</taxon>
        <taxon>Burkholderiales</taxon>
        <taxon>Burkholderiaceae</taxon>
        <taxon>Robbsia</taxon>
    </lineage>
</organism>
<comment type="similarity">
    <text evidence="2">Belongs to the inorganic phosphate transporter (PiT) (TC 2.A.20) family. Pit subfamily.</text>
</comment>